<keyword evidence="3" id="KW-1185">Reference proteome</keyword>
<dbReference type="RefSeq" id="XP_062740442.1">
    <property type="nucleotide sequence ID" value="XM_062884079.1"/>
</dbReference>
<dbReference type="GeneID" id="87903853"/>
<dbReference type="EMBL" id="JAFFHA010000008">
    <property type="protein sequence ID" value="KAK4651467.1"/>
    <property type="molecule type" value="Genomic_DNA"/>
</dbReference>
<feature type="region of interest" description="Disordered" evidence="1">
    <location>
        <begin position="1"/>
        <end position="36"/>
    </location>
</feature>
<dbReference type="Proteomes" id="UP001323405">
    <property type="component" value="Unassembled WGS sequence"/>
</dbReference>
<gene>
    <name evidence="2" type="ORF">QC762_0093030</name>
</gene>
<feature type="compositionally biased region" description="Basic and acidic residues" evidence="1">
    <location>
        <begin position="84"/>
        <end position="94"/>
    </location>
</feature>
<evidence type="ECO:0000313" key="3">
    <source>
        <dbReference type="Proteomes" id="UP001323405"/>
    </source>
</evidence>
<proteinExistence type="predicted"/>
<organism evidence="2 3">
    <name type="scientific">Podospora pseudocomata</name>
    <dbReference type="NCBI Taxonomy" id="2093779"/>
    <lineage>
        <taxon>Eukaryota</taxon>
        <taxon>Fungi</taxon>
        <taxon>Dikarya</taxon>
        <taxon>Ascomycota</taxon>
        <taxon>Pezizomycotina</taxon>
        <taxon>Sordariomycetes</taxon>
        <taxon>Sordariomycetidae</taxon>
        <taxon>Sordariales</taxon>
        <taxon>Podosporaceae</taxon>
        <taxon>Podospora</taxon>
    </lineage>
</organism>
<feature type="region of interest" description="Disordered" evidence="1">
    <location>
        <begin position="83"/>
        <end position="116"/>
    </location>
</feature>
<name>A0ABR0G6X4_9PEZI</name>
<sequence>MVSHSTFAIAAIPRPTSEPRGRLMSNGPVEAPKQGGCGQIQDTFQDISTSTGFSPRGVTDVLFPAIVTYIHYNPCPVAGVVGKEGPEQDTRTSDVDYTGPATGPVTAPTLLGTPDRTTERPCRHCVALIQPSVPDGWQGSQHQLVSQTAWNVGRTSPPISRAAQGDSTRVSTILCVVFDPMQW</sequence>
<protein>
    <submittedName>
        <fullName evidence="2">Uncharacterized protein</fullName>
    </submittedName>
</protein>
<accession>A0ABR0G6X4</accession>
<evidence type="ECO:0000313" key="2">
    <source>
        <dbReference type="EMBL" id="KAK4651467.1"/>
    </source>
</evidence>
<feature type="compositionally biased region" description="Low complexity" evidence="1">
    <location>
        <begin position="98"/>
        <end position="109"/>
    </location>
</feature>
<comment type="caution">
    <text evidence="2">The sequence shown here is derived from an EMBL/GenBank/DDBJ whole genome shotgun (WGS) entry which is preliminary data.</text>
</comment>
<reference evidence="2 3" key="1">
    <citation type="journal article" date="2023" name="bioRxiv">
        <title>High-quality genome assemblies of four members of thePodospora anserinaspecies complex.</title>
        <authorList>
            <person name="Ament-Velasquez S.L."/>
            <person name="Vogan A.A."/>
            <person name="Wallerman O."/>
            <person name="Hartmann F."/>
            <person name="Gautier V."/>
            <person name="Silar P."/>
            <person name="Giraud T."/>
            <person name="Johannesson H."/>
        </authorList>
    </citation>
    <scope>NUCLEOTIDE SEQUENCE [LARGE SCALE GENOMIC DNA]</scope>
    <source>
        <strain evidence="2 3">CBS 415.72m</strain>
    </source>
</reference>
<evidence type="ECO:0000256" key="1">
    <source>
        <dbReference type="SAM" id="MobiDB-lite"/>
    </source>
</evidence>